<keyword evidence="1" id="KW-1133">Transmembrane helix</keyword>
<dbReference type="InterPro" id="IPR003399">
    <property type="entry name" value="Mce/MlaD"/>
</dbReference>
<reference evidence="3 4" key="1">
    <citation type="journal article" date="2020" name="Pathogens">
        <title>First Whole Genome Sequence of Anaplasma platys, an Obligate Intracellular Rickettsial Pathogen of Dogs.</title>
        <authorList>
            <person name="Llanes A."/>
            <person name="Rajeev S."/>
        </authorList>
    </citation>
    <scope>NUCLEOTIDE SEQUENCE [LARGE SCALE GENOMIC DNA]</scope>
    <source>
        <strain evidence="3 4">S3</strain>
    </source>
</reference>
<keyword evidence="1" id="KW-0812">Transmembrane</keyword>
<dbReference type="RefSeq" id="WP_169192857.1">
    <property type="nucleotide sequence ID" value="NZ_CP046391.1"/>
</dbReference>
<dbReference type="EMBL" id="CP046391">
    <property type="protein sequence ID" value="QJC27201.1"/>
    <property type="molecule type" value="Genomic_DNA"/>
</dbReference>
<name>A0A858PX84_9RICK</name>
<sequence length="153" mass="16249">MSKYSIIEVVVGIFATIAVIALGGIMINRLTNTGGFYNRCISISAAFSDVDGLTVGSDVRIAGVRVGSVTSLRLDQDNTPIVEMCIQKHLLLPVDSSASITYSDLFGRRYVDIVPGGEDEMLSGGAFIAHTSSSTSIRKILDKVVDTALSGKF</sequence>
<dbReference type="InterPro" id="IPR052336">
    <property type="entry name" value="MlaD_Phospholipid_Transporter"/>
</dbReference>
<keyword evidence="1" id="KW-0472">Membrane</keyword>
<dbReference type="Proteomes" id="UP000500930">
    <property type="component" value="Chromosome"/>
</dbReference>
<keyword evidence="4" id="KW-1185">Reference proteome</keyword>
<protein>
    <submittedName>
        <fullName evidence="3">Outer membrane lipid asymmetry maintenance protein MlaD</fullName>
    </submittedName>
</protein>
<feature type="domain" description="Mce/MlaD" evidence="2">
    <location>
        <begin position="41"/>
        <end position="116"/>
    </location>
</feature>
<evidence type="ECO:0000256" key="1">
    <source>
        <dbReference type="SAM" id="Phobius"/>
    </source>
</evidence>
<dbReference type="KEGG" id="aplt:ANPL_00395"/>
<evidence type="ECO:0000313" key="4">
    <source>
        <dbReference type="Proteomes" id="UP000500930"/>
    </source>
</evidence>
<accession>A0A858PX84</accession>
<feature type="transmembrane region" description="Helical" evidence="1">
    <location>
        <begin position="6"/>
        <end position="27"/>
    </location>
</feature>
<dbReference type="PANTHER" id="PTHR33371">
    <property type="entry name" value="INTERMEMBRANE PHOSPHOLIPID TRANSPORT SYSTEM BINDING PROTEIN MLAD-RELATED"/>
    <property type="match status" value="1"/>
</dbReference>
<proteinExistence type="predicted"/>
<dbReference type="PANTHER" id="PTHR33371:SF4">
    <property type="entry name" value="INTERMEMBRANE PHOSPHOLIPID TRANSPORT SYSTEM BINDING PROTEIN MLAD"/>
    <property type="match status" value="1"/>
</dbReference>
<gene>
    <name evidence="3" type="ORF">ANPL_00395</name>
</gene>
<dbReference type="AlphaFoldDB" id="A0A858PX84"/>
<organism evidence="3 4">
    <name type="scientific">Anaplasma platys</name>
    <dbReference type="NCBI Taxonomy" id="949"/>
    <lineage>
        <taxon>Bacteria</taxon>
        <taxon>Pseudomonadati</taxon>
        <taxon>Pseudomonadota</taxon>
        <taxon>Alphaproteobacteria</taxon>
        <taxon>Rickettsiales</taxon>
        <taxon>Anaplasmataceae</taxon>
        <taxon>Anaplasma</taxon>
    </lineage>
</organism>
<evidence type="ECO:0000259" key="2">
    <source>
        <dbReference type="Pfam" id="PF02470"/>
    </source>
</evidence>
<evidence type="ECO:0000313" key="3">
    <source>
        <dbReference type="EMBL" id="QJC27201.1"/>
    </source>
</evidence>
<dbReference type="Pfam" id="PF02470">
    <property type="entry name" value="MlaD"/>
    <property type="match status" value="1"/>
</dbReference>